<dbReference type="AlphaFoldDB" id="A0AAE0ZWV1"/>
<protein>
    <recommendedName>
        <fullName evidence="4">Secreted protein</fullName>
    </recommendedName>
</protein>
<evidence type="ECO:0000313" key="2">
    <source>
        <dbReference type="EMBL" id="KAK3777173.1"/>
    </source>
</evidence>
<comment type="caution">
    <text evidence="2">The sequence shown here is derived from an EMBL/GenBank/DDBJ whole genome shotgun (WGS) entry which is preliminary data.</text>
</comment>
<dbReference type="Proteomes" id="UP001283361">
    <property type="component" value="Unassembled WGS sequence"/>
</dbReference>
<gene>
    <name evidence="2" type="ORF">RRG08_003015</name>
</gene>
<reference evidence="2" key="1">
    <citation type="journal article" date="2023" name="G3 (Bethesda)">
        <title>A reference genome for the long-term kleptoplast-retaining sea slug Elysia crispata morphotype clarki.</title>
        <authorList>
            <person name="Eastman K.E."/>
            <person name="Pendleton A.L."/>
            <person name="Shaikh M.A."/>
            <person name="Suttiyut T."/>
            <person name="Ogas R."/>
            <person name="Tomko P."/>
            <person name="Gavelis G."/>
            <person name="Widhalm J.R."/>
            <person name="Wisecaver J.H."/>
        </authorList>
    </citation>
    <scope>NUCLEOTIDE SEQUENCE</scope>
    <source>
        <strain evidence="2">ECLA1</strain>
    </source>
</reference>
<sequence length="88" mass="9277">MHPPFLFVLSVGLSAILSPISINRFPLSSPSSVRLSVSISIPSLSFSSVKQVPSVGLHLLSPISLPFTPRSHPHLGLSVCLPSPSLPL</sequence>
<accession>A0AAE0ZWV1</accession>
<proteinExistence type="predicted"/>
<feature type="chain" id="PRO_5041914718" description="Secreted protein" evidence="1">
    <location>
        <begin position="23"/>
        <end position="88"/>
    </location>
</feature>
<evidence type="ECO:0000313" key="3">
    <source>
        <dbReference type="Proteomes" id="UP001283361"/>
    </source>
</evidence>
<evidence type="ECO:0000256" key="1">
    <source>
        <dbReference type="SAM" id="SignalP"/>
    </source>
</evidence>
<organism evidence="2 3">
    <name type="scientific">Elysia crispata</name>
    <name type="common">lettuce slug</name>
    <dbReference type="NCBI Taxonomy" id="231223"/>
    <lineage>
        <taxon>Eukaryota</taxon>
        <taxon>Metazoa</taxon>
        <taxon>Spiralia</taxon>
        <taxon>Lophotrochozoa</taxon>
        <taxon>Mollusca</taxon>
        <taxon>Gastropoda</taxon>
        <taxon>Heterobranchia</taxon>
        <taxon>Euthyneura</taxon>
        <taxon>Panpulmonata</taxon>
        <taxon>Sacoglossa</taxon>
        <taxon>Placobranchoidea</taxon>
        <taxon>Plakobranchidae</taxon>
        <taxon>Elysia</taxon>
    </lineage>
</organism>
<evidence type="ECO:0008006" key="4">
    <source>
        <dbReference type="Google" id="ProtNLM"/>
    </source>
</evidence>
<keyword evidence="1" id="KW-0732">Signal</keyword>
<feature type="signal peptide" evidence="1">
    <location>
        <begin position="1"/>
        <end position="22"/>
    </location>
</feature>
<keyword evidence="3" id="KW-1185">Reference proteome</keyword>
<dbReference type="EMBL" id="JAWDGP010003118">
    <property type="protein sequence ID" value="KAK3777173.1"/>
    <property type="molecule type" value="Genomic_DNA"/>
</dbReference>
<name>A0AAE0ZWV1_9GAST</name>